<protein>
    <submittedName>
        <fullName evidence="1">Uncharacterized protein</fullName>
    </submittedName>
</protein>
<proteinExistence type="predicted"/>
<sequence>MVTLSGIRTQGECLVFGTQALSVCLLNSEGEVDSDTLVGNFIYVYIRSEGDVEKFVQVDTTTRNQVEVLSMEDEVSIDQTLNLIIVDSENGAKYSNSFNNFMVTVDVQEKDNDVVVGDEFKAVVMGTPLSPKSIFELAGGKLVEGQTIREALGFIPPADGTPFVGTWARFDGVST</sequence>
<dbReference type="AlphaFoldDB" id="A0A0G4H807"/>
<dbReference type="EMBL" id="CDMZ01001975">
    <property type="protein sequence ID" value="CEM40014.1"/>
    <property type="molecule type" value="Genomic_DNA"/>
</dbReference>
<evidence type="ECO:0000313" key="1">
    <source>
        <dbReference type="EMBL" id="CEM40014.1"/>
    </source>
</evidence>
<reference evidence="1" key="1">
    <citation type="submission" date="2014-11" db="EMBL/GenBank/DDBJ databases">
        <authorList>
            <person name="Otto D Thomas"/>
            <person name="Naeem Raeece"/>
        </authorList>
    </citation>
    <scope>NUCLEOTIDE SEQUENCE</scope>
</reference>
<organism evidence="1">
    <name type="scientific">Chromera velia CCMP2878</name>
    <dbReference type="NCBI Taxonomy" id="1169474"/>
    <lineage>
        <taxon>Eukaryota</taxon>
        <taxon>Sar</taxon>
        <taxon>Alveolata</taxon>
        <taxon>Colpodellida</taxon>
        <taxon>Chromeraceae</taxon>
        <taxon>Chromera</taxon>
    </lineage>
</organism>
<gene>
    <name evidence="1" type="ORF">Cvel_25078</name>
</gene>
<accession>A0A0G4H807</accession>
<dbReference type="VEuPathDB" id="CryptoDB:Cvel_25078"/>
<name>A0A0G4H807_9ALVE</name>